<name>A0A413VH38_9BACE</name>
<dbReference type="Pfam" id="PF02884">
    <property type="entry name" value="Lyase_8_C"/>
    <property type="match status" value="1"/>
</dbReference>
<dbReference type="Gene3D" id="2.60.220.10">
    <property type="entry name" value="Polysaccharide lyase family 8-like, C-terminal"/>
    <property type="match status" value="1"/>
</dbReference>
<evidence type="ECO:0000256" key="5">
    <source>
        <dbReference type="ARBA" id="ARBA00022837"/>
    </source>
</evidence>
<evidence type="ECO:0000256" key="6">
    <source>
        <dbReference type="ARBA" id="ARBA00023239"/>
    </source>
</evidence>
<dbReference type="InterPro" id="IPR011013">
    <property type="entry name" value="Gal_mutarotase_sf_dom"/>
</dbReference>
<feature type="active site" evidence="7">
    <location>
        <position position="249"/>
    </location>
</feature>
<evidence type="ECO:0000256" key="4">
    <source>
        <dbReference type="ARBA" id="ARBA00022729"/>
    </source>
</evidence>
<dbReference type="GO" id="GO:0005975">
    <property type="term" value="P:carbohydrate metabolic process"/>
    <property type="evidence" value="ECO:0007669"/>
    <property type="project" value="InterPro"/>
</dbReference>
<comment type="cofactor">
    <cofactor evidence="1">
        <name>Ca(2+)</name>
        <dbReference type="ChEBI" id="CHEBI:29108"/>
    </cofactor>
</comment>
<dbReference type="InterPro" id="IPR014718">
    <property type="entry name" value="GH-type_carb-bd"/>
</dbReference>
<evidence type="ECO:0000256" key="3">
    <source>
        <dbReference type="ARBA" id="ARBA00011245"/>
    </source>
</evidence>
<feature type="domain" description="Polysaccharide lyase family 8 central" evidence="9">
    <location>
        <begin position="355"/>
        <end position="605"/>
    </location>
</feature>
<evidence type="ECO:0000256" key="7">
    <source>
        <dbReference type="PIRSR" id="PIRSR638970-1"/>
    </source>
</evidence>
<dbReference type="Proteomes" id="UP000284379">
    <property type="component" value="Unassembled WGS sequence"/>
</dbReference>
<dbReference type="RefSeq" id="WP_122202016.1">
    <property type="nucleotide sequence ID" value="NZ_CABJFV010000017.1"/>
</dbReference>
<dbReference type="InterPro" id="IPR008929">
    <property type="entry name" value="Chondroitin_lyas"/>
</dbReference>
<organism evidence="12 13">
    <name type="scientific">Bacteroides nordii</name>
    <dbReference type="NCBI Taxonomy" id="291645"/>
    <lineage>
        <taxon>Bacteria</taxon>
        <taxon>Pseudomonadati</taxon>
        <taxon>Bacteroidota</taxon>
        <taxon>Bacteroidia</taxon>
        <taxon>Bacteroidales</taxon>
        <taxon>Bacteroidaceae</taxon>
        <taxon>Bacteroides</taxon>
    </lineage>
</organism>
<dbReference type="GO" id="GO:0016837">
    <property type="term" value="F:carbon-oxygen lyase activity, acting on polysaccharides"/>
    <property type="evidence" value="ECO:0007669"/>
    <property type="project" value="UniProtKB-ARBA"/>
</dbReference>
<reference evidence="12 13" key="1">
    <citation type="submission" date="2018-08" db="EMBL/GenBank/DDBJ databases">
        <title>A genome reference for cultivated species of the human gut microbiota.</title>
        <authorList>
            <person name="Zou Y."/>
            <person name="Xue W."/>
            <person name="Luo G."/>
        </authorList>
    </citation>
    <scope>NUCLEOTIDE SEQUENCE [LARGE SCALE GENOMIC DNA]</scope>
    <source>
        <strain evidence="12 13">AM40-30BH</strain>
    </source>
</reference>
<gene>
    <name evidence="12" type="ORF">DW888_16385</name>
</gene>
<dbReference type="InterPro" id="IPR038970">
    <property type="entry name" value="Lyase_8"/>
</dbReference>
<comment type="similarity">
    <text evidence="2">Belongs to the polysaccharide lyase 8 family.</text>
</comment>
<dbReference type="GO" id="GO:0005576">
    <property type="term" value="C:extracellular region"/>
    <property type="evidence" value="ECO:0007669"/>
    <property type="project" value="InterPro"/>
</dbReference>
<keyword evidence="5" id="KW-0106">Calcium</keyword>
<dbReference type="InterPro" id="IPR012970">
    <property type="entry name" value="Lyase_8_alpha_N"/>
</dbReference>
<dbReference type="CDD" id="cd01083">
    <property type="entry name" value="GAG_Lyase"/>
    <property type="match status" value="1"/>
</dbReference>
<keyword evidence="4 8" id="KW-0732">Signal</keyword>
<evidence type="ECO:0000259" key="9">
    <source>
        <dbReference type="Pfam" id="PF02278"/>
    </source>
</evidence>
<dbReference type="SUPFAM" id="SSF74650">
    <property type="entry name" value="Galactose mutarotase-like"/>
    <property type="match status" value="1"/>
</dbReference>
<dbReference type="AlphaFoldDB" id="A0A413VH38"/>
<feature type="domain" description="Polysaccharide lyase 8 N-terminal alpha-helical" evidence="11">
    <location>
        <begin position="84"/>
        <end position="312"/>
    </location>
</feature>
<dbReference type="Gene3D" id="2.70.98.10">
    <property type="match status" value="1"/>
</dbReference>
<dbReference type="PANTHER" id="PTHR38481:SF1">
    <property type="entry name" value="HYALURONATE LYASE"/>
    <property type="match status" value="1"/>
</dbReference>
<dbReference type="SUPFAM" id="SSF48230">
    <property type="entry name" value="Chondroitin AC/alginate lyase"/>
    <property type="match status" value="1"/>
</dbReference>
<evidence type="ECO:0000259" key="11">
    <source>
        <dbReference type="Pfam" id="PF08124"/>
    </source>
</evidence>
<feature type="active site" evidence="7">
    <location>
        <position position="258"/>
    </location>
</feature>
<dbReference type="EMBL" id="QSGO01000017">
    <property type="protein sequence ID" value="RHB32898.1"/>
    <property type="molecule type" value="Genomic_DNA"/>
</dbReference>
<feature type="domain" description="Polysaccharide lyase family 8 C-terminal" evidence="10">
    <location>
        <begin position="618"/>
        <end position="683"/>
    </location>
</feature>
<sequence length="709" mass="80620">MKKIVFCLSLLMFVISVVRAAETDELVRIRQNYVRSLLPSGGEQEDLVRYLQQITPESEMSDQVVMELHQLYPFDLKKIQRYLSSLKADGTWPDINYDDKKRSGWEPKMHAERILELAKLYRSDKTEYKGSSEVSKVIHTALNYWFTAKPVCLNWWYNQIGIPKTMGAAFILLEDELSPAEKQSAIEVLEHAKFGMTGQNKVWLAGNVLMRALLQNDYPLVKEARDIIASEIMTGGKEGIKEDWSFHQHGAQQQFGNYGLSFLSGMSFFAGLFSGTSFAFDDKQMEILNTLLIDGYRWVIWRGEMDINSLDRQLFHNAPIHKALSVGFVALTLGNKKFVADNFPPRKSGSTFTGHKHFWQSDYTIHRRPSWMASVKMSSERVIGSEQVNEDNLLGYYMGDGATYIYEDTNDYLNVFPFWDWRKIPGITSYESNEPVRWKRGKQAVNDASFVGGVSDGRQGMTVMDFNKDGIQARKAWVMTDNFVLCLGAGIQSDSALTVTTSIDQRLKRDNLLVLQKNKWEIIEGTQLFDGKEQRFFHGRTGYILLGNSSVNSVAHSEKRTGQWRDFMQMYRPQPVEGEVVSLHIDHGVHPQKATYQYLLLPSVSCEQTAAFDLSSVKILRNDENAQIVFAADNYYIAAYQPLKIKLASGLSFEAVTPGVYMIMPSDKNYKVAYADPTQQQSEAKAIIDKKEIHFSVASGKMDGTTIIH</sequence>
<comment type="subunit">
    <text evidence="3">Monomer.</text>
</comment>
<dbReference type="InterPro" id="IPR011071">
    <property type="entry name" value="Lyase_8-like_C"/>
</dbReference>
<evidence type="ECO:0000313" key="12">
    <source>
        <dbReference type="EMBL" id="RHB32898.1"/>
    </source>
</evidence>
<evidence type="ECO:0000256" key="1">
    <source>
        <dbReference type="ARBA" id="ARBA00001913"/>
    </source>
</evidence>
<evidence type="ECO:0000259" key="10">
    <source>
        <dbReference type="Pfam" id="PF02884"/>
    </source>
</evidence>
<evidence type="ECO:0000256" key="2">
    <source>
        <dbReference type="ARBA" id="ARBA00006699"/>
    </source>
</evidence>
<comment type="caution">
    <text evidence="12">The sequence shown here is derived from an EMBL/GenBank/DDBJ whole genome shotgun (WGS) entry which is preliminary data.</text>
</comment>
<evidence type="ECO:0000313" key="13">
    <source>
        <dbReference type="Proteomes" id="UP000284379"/>
    </source>
</evidence>
<dbReference type="InterPro" id="IPR004103">
    <property type="entry name" value="Lyase_8_C"/>
</dbReference>
<dbReference type="Pfam" id="PF02278">
    <property type="entry name" value="Lyase_8"/>
    <property type="match status" value="1"/>
</dbReference>
<feature type="signal peptide" evidence="8">
    <location>
        <begin position="1"/>
        <end position="20"/>
    </location>
</feature>
<accession>A0A413VH38</accession>
<feature type="active site" evidence="7">
    <location>
        <position position="312"/>
    </location>
</feature>
<protein>
    <submittedName>
        <fullName evidence="12">Chondroitinase</fullName>
    </submittedName>
</protein>
<dbReference type="SUPFAM" id="SSF49863">
    <property type="entry name" value="Hyaluronate lyase-like, C-terminal domain"/>
    <property type="match status" value="1"/>
</dbReference>
<dbReference type="PANTHER" id="PTHR38481">
    <property type="entry name" value="HYALURONATE LYASE"/>
    <property type="match status" value="1"/>
</dbReference>
<keyword evidence="6" id="KW-0456">Lyase</keyword>
<feature type="chain" id="PRO_5019527487" evidence="8">
    <location>
        <begin position="21"/>
        <end position="709"/>
    </location>
</feature>
<dbReference type="InterPro" id="IPR003159">
    <property type="entry name" value="Lyase_8_central_dom"/>
</dbReference>
<dbReference type="Pfam" id="PF08124">
    <property type="entry name" value="Lyase_8_N"/>
    <property type="match status" value="1"/>
</dbReference>
<dbReference type="GO" id="GO:0030246">
    <property type="term" value="F:carbohydrate binding"/>
    <property type="evidence" value="ECO:0007669"/>
    <property type="project" value="InterPro"/>
</dbReference>
<dbReference type="Gene3D" id="1.50.10.100">
    <property type="entry name" value="Chondroitin AC/alginate lyase"/>
    <property type="match status" value="1"/>
</dbReference>
<proteinExistence type="inferred from homology"/>
<evidence type="ECO:0000256" key="8">
    <source>
        <dbReference type="SAM" id="SignalP"/>
    </source>
</evidence>